<dbReference type="Pfam" id="PF05708">
    <property type="entry name" value="Peptidase_C92"/>
    <property type="match status" value="1"/>
</dbReference>
<comment type="caution">
    <text evidence="1">The sequence shown here is derived from an EMBL/GenBank/DDBJ whole genome shotgun (WGS) entry which is preliminary data.</text>
</comment>
<protein>
    <recommendedName>
        <fullName evidence="3">Permuted papain-like amidase enzyme, YaeF/YiiX, C92 family</fullName>
    </recommendedName>
</protein>
<dbReference type="InterPro" id="IPR038765">
    <property type="entry name" value="Papain-like_cys_pep_sf"/>
</dbReference>
<sequence>MKVIFSTGPHLGSWFLRTVMFSEWSHCGIVMEDGLTVIEASSKHGVAETPIEAFTRYGRWAIIDCPVPDEVSAYAAARAQLGKGYDWFGLLGLALVREWHSEDSWFCSELVQHCKTRGGLIDLRYDQWRVTPRDLWNLPYPIVDQPLAAA</sequence>
<gene>
    <name evidence="1" type="ORF">DN820_01715</name>
</gene>
<accession>A0A5R9QIE2</accession>
<evidence type="ECO:0000313" key="1">
    <source>
        <dbReference type="EMBL" id="TLX65056.1"/>
    </source>
</evidence>
<evidence type="ECO:0000313" key="2">
    <source>
        <dbReference type="Proteomes" id="UP000306753"/>
    </source>
</evidence>
<name>A0A5R9QIE2_9GAMM</name>
<dbReference type="Gene3D" id="3.90.1720.10">
    <property type="entry name" value="endopeptidase domain like (from Nostoc punctiforme)"/>
    <property type="match status" value="1"/>
</dbReference>
<proteinExistence type="predicted"/>
<dbReference type="EMBL" id="QLAG01000002">
    <property type="protein sequence ID" value="TLX65056.1"/>
    <property type="molecule type" value="Genomic_DNA"/>
</dbReference>
<reference evidence="1 2" key="1">
    <citation type="journal article" date="2017" name="Eur. J. Clin. Microbiol. Infect. Dis.">
        <title>Uncommonly isolated clinical Pseudomonas: identification and phylogenetic assignation.</title>
        <authorList>
            <person name="Mulet M."/>
            <person name="Gomila M."/>
            <person name="Ramirez A."/>
            <person name="Cardew S."/>
            <person name="Moore E.R."/>
            <person name="Lalucat J."/>
            <person name="Garcia-Valdes E."/>
        </authorList>
    </citation>
    <scope>NUCLEOTIDE SEQUENCE [LARGE SCALE GENOMIC DNA]</scope>
    <source>
        <strain evidence="1 2">SD129</strain>
    </source>
</reference>
<dbReference type="RefSeq" id="WP_138410724.1">
    <property type="nucleotide sequence ID" value="NZ_QLAG01000002.1"/>
</dbReference>
<dbReference type="Proteomes" id="UP000306753">
    <property type="component" value="Unassembled WGS sequence"/>
</dbReference>
<evidence type="ECO:0008006" key="3">
    <source>
        <dbReference type="Google" id="ProtNLM"/>
    </source>
</evidence>
<dbReference type="AlphaFoldDB" id="A0A5R9QIE2"/>
<keyword evidence="2" id="KW-1185">Reference proteome</keyword>
<organism evidence="1 2">
    <name type="scientific">Stutzerimonas nosocomialis</name>
    <dbReference type="NCBI Taxonomy" id="1056496"/>
    <lineage>
        <taxon>Bacteria</taxon>
        <taxon>Pseudomonadati</taxon>
        <taxon>Pseudomonadota</taxon>
        <taxon>Gammaproteobacteria</taxon>
        <taxon>Pseudomonadales</taxon>
        <taxon>Pseudomonadaceae</taxon>
        <taxon>Stutzerimonas</taxon>
    </lineage>
</organism>
<dbReference type="InterPro" id="IPR024453">
    <property type="entry name" value="Peptidase_C92"/>
</dbReference>
<dbReference type="SUPFAM" id="SSF54001">
    <property type="entry name" value="Cysteine proteinases"/>
    <property type="match status" value="1"/>
</dbReference>